<evidence type="ECO:0000256" key="1">
    <source>
        <dbReference type="ARBA" id="ARBA00023224"/>
    </source>
</evidence>
<feature type="transmembrane region" description="Helical" evidence="4">
    <location>
        <begin position="27"/>
        <end position="46"/>
    </location>
</feature>
<keyword evidence="4" id="KW-0812">Transmembrane</keyword>
<evidence type="ECO:0000256" key="4">
    <source>
        <dbReference type="SAM" id="Phobius"/>
    </source>
</evidence>
<dbReference type="SUPFAM" id="SSF58104">
    <property type="entry name" value="Methyl-accepting chemotaxis protein (MCP) signaling domain"/>
    <property type="match status" value="1"/>
</dbReference>
<evidence type="ECO:0000256" key="2">
    <source>
        <dbReference type="ARBA" id="ARBA00029447"/>
    </source>
</evidence>
<keyword evidence="7" id="KW-1185">Reference proteome</keyword>
<dbReference type="PANTHER" id="PTHR32089:SF112">
    <property type="entry name" value="LYSOZYME-LIKE PROTEIN-RELATED"/>
    <property type="match status" value="1"/>
</dbReference>
<gene>
    <name evidence="6" type="ORF">SAMN05421844_102165</name>
</gene>
<comment type="similarity">
    <text evidence="2">Belongs to the methyl-accepting chemotaxis (MCP) protein family.</text>
</comment>
<comment type="caution">
    <text evidence="6">The sequence shown here is derived from an EMBL/GenBank/DDBJ whole genome shotgun (WGS) entry which is preliminary data.</text>
</comment>
<dbReference type="SMART" id="SM00283">
    <property type="entry name" value="MA"/>
    <property type="match status" value="1"/>
</dbReference>
<dbReference type="InterPro" id="IPR003660">
    <property type="entry name" value="HAMP_dom"/>
</dbReference>
<dbReference type="Pfam" id="PF00015">
    <property type="entry name" value="MCPsignal"/>
    <property type="match status" value="1"/>
</dbReference>
<protein>
    <submittedName>
        <fullName evidence="6">Methyl-accepting chemotaxis protein</fullName>
    </submittedName>
</protein>
<evidence type="ECO:0000313" key="7">
    <source>
        <dbReference type="Proteomes" id="UP000199468"/>
    </source>
</evidence>
<keyword evidence="4" id="KW-1133">Transmembrane helix</keyword>
<dbReference type="PANTHER" id="PTHR32089">
    <property type="entry name" value="METHYL-ACCEPTING CHEMOTAXIS PROTEIN MCPB"/>
    <property type="match status" value="1"/>
</dbReference>
<proteinExistence type="inferred from homology"/>
<dbReference type="EMBL" id="FNBZ01000002">
    <property type="protein sequence ID" value="SDF85050.1"/>
    <property type="molecule type" value="Genomic_DNA"/>
</dbReference>
<reference evidence="6 7" key="1">
    <citation type="submission" date="2016-10" db="EMBL/GenBank/DDBJ databases">
        <authorList>
            <person name="Varghese N."/>
            <person name="Submissions S."/>
        </authorList>
    </citation>
    <scope>NUCLEOTIDE SEQUENCE [LARGE SCALE GENOMIC DNA]</scope>
    <source>
        <strain evidence="6 7">DSM 26672</strain>
    </source>
</reference>
<name>A0ABY0NNL0_9HYPH</name>
<feature type="transmembrane region" description="Helical" evidence="4">
    <location>
        <begin position="205"/>
        <end position="224"/>
    </location>
</feature>
<sequence>MFVCLCQMDGSYETEAAMRRLGLTAKIMIFFALLALAGALGLASALRGFDEARRIDAAAFSDIRLAGSASLLSSRIAAAALLSRVDTDSSPQEIEAMIGKLDAAIELVDAARAHLISALPASLREANPTLDARIKTFIAFQHGIVDIGQRISGKAALLEAGAAEARINVDEIVATTAALRDELAKRAGETSIRASARAEAVRLRTILLAVLLPLGGGLLALLMLRSQLTRPLRNLMEAIQQAVASDGIIDVPHRDRADEIGQLARVVRQLSEVRATLVTRESEADDARRLEQLRNAELAGIADEFEARLGVLLGEIGRASETLRMALQDAAVRVHQISRSTETAAASVDGAGIDARRSSEAALRLDFVVGQINREVRRVSEMATEATREAAGTHALVTRLSENAAQIRDVVGIIDAVARQTNLLALNATIEAARAGAHGRGFAVVAAEVKTLANQASDAAGRIVSRIVQADEALSHAAEAVSAIGTSVAAVEQTGTEIATMVGSHVELLGSLGETVARISDVTGTAALAMGEIAAANLQTVGQADTGATSARELDRRINALQAEAAAFVQRLRAA</sequence>
<keyword evidence="1 3" id="KW-0807">Transducer</keyword>
<evidence type="ECO:0000259" key="5">
    <source>
        <dbReference type="PROSITE" id="PS50111"/>
    </source>
</evidence>
<accession>A0ABY0NNL0</accession>
<dbReference type="Gene3D" id="6.10.340.10">
    <property type="match status" value="1"/>
</dbReference>
<dbReference type="Pfam" id="PF00672">
    <property type="entry name" value="HAMP"/>
    <property type="match status" value="1"/>
</dbReference>
<dbReference type="Proteomes" id="UP000199468">
    <property type="component" value="Unassembled WGS sequence"/>
</dbReference>
<evidence type="ECO:0000313" key="6">
    <source>
        <dbReference type="EMBL" id="SDF85050.1"/>
    </source>
</evidence>
<organism evidence="6 7">
    <name type="scientific">Bosea robiniae</name>
    <dbReference type="NCBI Taxonomy" id="1036780"/>
    <lineage>
        <taxon>Bacteria</taxon>
        <taxon>Pseudomonadati</taxon>
        <taxon>Pseudomonadota</taxon>
        <taxon>Alphaproteobacteria</taxon>
        <taxon>Hyphomicrobiales</taxon>
        <taxon>Boseaceae</taxon>
        <taxon>Bosea</taxon>
    </lineage>
</organism>
<feature type="domain" description="Methyl-accepting transducer" evidence="5">
    <location>
        <begin position="305"/>
        <end position="555"/>
    </location>
</feature>
<dbReference type="PROSITE" id="PS50111">
    <property type="entry name" value="CHEMOTAXIS_TRANSDUC_2"/>
    <property type="match status" value="1"/>
</dbReference>
<dbReference type="Gene3D" id="1.10.287.950">
    <property type="entry name" value="Methyl-accepting chemotaxis protein"/>
    <property type="match status" value="1"/>
</dbReference>
<evidence type="ECO:0000256" key="3">
    <source>
        <dbReference type="PROSITE-ProRule" id="PRU00284"/>
    </source>
</evidence>
<dbReference type="InterPro" id="IPR004089">
    <property type="entry name" value="MCPsignal_dom"/>
</dbReference>
<keyword evidence="4" id="KW-0472">Membrane</keyword>